<dbReference type="Proteomes" id="UP000219494">
    <property type="component" value="Unassembled WGS sequence"/>
</dbReference>
<proteinExistence type="predicted"/>
<name>A0A285R3B2_9SPHN</name>
<accession>A0A285R3B2</accession>
<protein>
    <submittedName>
        <fullName evidence="2">2-hydroxyglutaryl-CoA dehydratase, D-component</fullName>
    </submittedName>
</protein>
<evidence type="ECO:0000256" key="1">
    <source>
        <dbReference type="SAM" id="MobiDB-lite"/>
    </source>
</evidence>
<dbReference type="OrthoDB" id="3175226at2"/>
<evidence type="ECO:0000313" key="2">
    <source>
        <dbReference type="EMBL" id="SOB88248.1"/>
    </source>
</evidence>
<keyword evidence="3" id="KW-1185">Reference proteome</keyword>
<dbReference type="EMBL" id="OBMI01000003">
    <property type="protein sequence ID" value="SOB88248.1"/>
    <property type="molecule type" value="Genomic_DNA"/>
</dbReference>
<evidence type="ECO:0000313" key="3">
    <source>
        <dbReference type="Proteomes" id="UP000219494"/>
    </source>
</evidence>
<sequence length="695" mass="76094">MTVAAEIASAAESGARVVLCAGGDLPFPLLRAAGLTPVLLRPDPTAVTPFADARGLGASMGWRARALLQLIADHGRAAIGLVVSHEDAVLPQLFATLRELPELGRSDADTFFCDLLHRDLPEVRAYNERQLAALEGWAAALGHPVDPAISTEQPAADPVLPHLVVGSDAVLPQPGPATLLDRAVQWTGGSFAGLDRFEQALDEALASGRVDTVTHLTRYEDEAAPWTAGPAERRCVAAGVPFRALPERRAGDPAVAAQLRGEEPPPAVRPAAAARPPSATPPPRSRKLLASTDSFGAYQRAWFARTRERAAAGEPFAVVNANAPQELLQALDISFVVNQWWASIVAAKQQSGRYAALLRANGLPDRTEAYSSQGLAAAFDTDPEAQPWGGLPRPTMLHAVLDTDATRGLFDSWARVTGAELFYYDRTIERRWQVPTAWWDDLHDRWEATLESDRLDLFEQQLLDAAERLHRTTGRRLDPDRFATVLALVNEQEGYYRRTRDLIAAAPRAPVSVVDTMPATMVPQWHRGTEWGRDAARAFHDEVAALVASGSAACADERLRLMWVGRGLWNRTSFYQQWEQSHGAVFVWSMYLALAADGYIRRYDRPDEAMRSLAARFLTMGDELRMPTWSGAWHVKEARSHRVDAAVALDDADPLVLAALERSGVPVLRLPLSNYDTAGWEAQEARVTAFLDGLR</sequence>
<organism evidence="2 3">
    <name type="scientific">Sphingomonas guangdongensis</name>
    <dbReference type="NCBI Taxonomy" id="1141890"/>
    <lineage>
        <taxon>Bacteria</taxon>
        <taxon>Pseudomonadati</taxon>
        <taxon>Pseudomonadota</taxon>
        <taxon>Alphaproteobacteria</taxon>
        <taxon>Sphingomonadales</taxon>
        <taxon>Sphingomonadaceae</taxon>
        <taxon>Sphingomonas</taxon>
    </lineage>
</organism>
<feature type="region of interest" description="Disordered" evidence="1">
    <location>
        <begin position="251"/>
        <end position="287"/>
    </location>
</feature>
<dbReference type="AlphaFoldDB" id="A0A285R3B2"/>
<dbReference type="RefSeq" id="WP_097065024.1">
    <property type="nucleotide sequence ID" value="NZ_OBMI01000003.1"/>
</dbReference>
<dbReference type="InterPro" id="IPR010327">
    <property type="entry name" value="FldB/FldC_alpha/beta"/>
</dbReference>
<dbReference type="Pfam" id="PF06050">
    <property type="entry name" value="HGD-D"/>
    <property type="match status" value="1"/>
</dbReference>
<gene>
    <name evidence="2" type="ORF">SAMN06297144_3393</name>
</gene>
<reference evidence="2 3" key="1">
    <citation type="submission" date="2017-07" db="EMBL/GenBank/DDBJ databases">
        <authorList>
            <person name="Sun Z.S."/>
            <person name="Albrecht U."/>
            <person name="Echele G."/>
            <person name="Lee C.C."/>
        </authorList>
    </citation>
    <scope>NUCLEOTIDE SEQUENCE [LARGE SCALE GENOMIC DNA]</scope>
    <source>
        <strain evidence="2 3">CGMCC 1.12672</strain>
    </source>
</reference>